<organism evidence="1 2">
    <name type="scientific">Nocardioides psychrotolerans</name>
    <dbReference type="NCBI Taxonomy" id="1005945"/>
    <lineage>
        <taxon>Bacteria</taxon>
        <taxon>Bacillati</taxon>
        <taxon>Actinomycetota</taxon>
        <taxon>Actinomycetes</taxon>
        <taxon>Propionibacteriales</taxon>
        <taxon>Nocardioidaceae</taxon>
        <taxon>Nocardioides</taxon>
    </lineage>
</organism>
<protein>
    <submittedName>
        <fullName evidence="1">Uncharacterized protein</fullName>
    </submittedName>
</protein>
<dbReference type="Proteomes" id="UP000198649">
    <property type="component" value="Unassembled WGS sequence"/>
</dbReference>
<dbReference type="EMBL" id="FOQG01000004">
    <property type="protein sequence ID" value="SFI05172.1"/>
    <property type="molecule type" value="Genomic_DNA"/>
</dbReference>
<dbReference type="RefSeq" id="WP_170259123.1">
    <property type="nucleotide sequence ID" value="NZ_BKAF01000009.1"/>
</dbReference>
<proteinExistence type="predicted"/>
<reference evidence="1 2" key="1">
    <citation type="submission" date="2016-10" db="EMBL/GenBank/DDBJ databases">
        <authorList>
            <person name="de Groot N.N."/>
        </authorList>
    </citation>
    <scope>NUCLEOTIDE SEQUENCE [LARGE SCALE GENOMIC DNA]</scope>
    <source>
        <strain evidence="1 2">CGMCC 1.11156</strain>
    </source>
</reference>
<sequence length="52" mass="5898">MSERQERFRRLYAGQFDALVQVDRGDYPEVFWGMADELRAGSTAAEVRGGVC</sequence>
<accession>A0A1I3F1U5</accession>
<evidence type="ECO:0000313" key="2">
    <source>
        <dbReference type="Proteomes" id="UP000198649"/>
    </source>
</evidence>
<dbReference type="STRING" id="1005945.SAMN05216561_104185"/>
<gene>
    <name evidence="1" type="ORF">SAMN05216561_104185</name>
</gene>
<keyword evidence="2" id="KW-1185">Reference proteome</keyword>
<evidence type="ECO:0000313" key="1">
    <source>
        <dbReference type="EMBL" id="SFI05172.1"/>
    </source>
</evidence>
<dbReference type="AlphaFoldDB" id="A0A1I3F1U5"/>
<name>A0A1I3F1U5_9ACTN</name>